<reference evidence="3 4" key="1">
    <citation type="submission" date="2019-03" db="EMBL/GenBank/DDBJ databases">
        <title>Genomic Encyclopedia of Type Strains, Phase IV (KMG-IV): sequencing the most valuable type-strain genomes for metagenomic binning, comparative biology and taxonomic classification.</title>
        <authorList>
            <person name="Goeker M."/>
        </authorList>
    </citation>
    <scope>NUCLEOTIDE SEQUENCE [LARGE SCALE GENOMIC DNA]</scope>
    <source>
        <strain evidence="3 4">DSM 102940</strain>
    </source>
</reference>
<dbReference type="EMBL" id="SLWV01000003">
    <property type="protein sequence ID" value="TCO79188.1"/>
    <property type="molecule type" value="Genomic_DNA"/>
</dbReference>
<evidence type="ECO:0000313" key="4">
    <source>
        <dbReference type="Proteomes" id="UP000294919"/>
    </source>
</evidence>
<sequence length="193" mass="21599">MKVFDKFKEYIHNSGYKKIAYNLLAIVIICTIALIGWDTFSLTLLEESTTSKETSDSTQEDAWKGNYQDSAEVQLEKILGEIKGVGEVDVMITYESSTEVVPALNVTKSSQLTEEKDAQGGSRSTTQDDSSQNVVMTNQNDQLIIIKEIKPQIRGVVVVAQGAWDIKVKTELIEAVRTIFQIPTIKIMVYEKK</sequence>
<proteinExistence type="predicted"/>
<feature type="compositionally biased region" description="Polar residues" evidence="1">
    <location>
        <begin position="121"/>
        <end position="134"/>
    </location>
</feature>
<gene>
    <name evidence="3" type="ORF">EV214_103241</name>
</gene>
<protein>
    <submittedName>
        <fullName evidence="3">Stage III sporulation protein AG</fullName>
    </submittedName>
</protein>
<organism evidence="3 4">
    <name type="scientific">Marinisporobacter balticus</name>
    <dbReference type="NCBI Taxonomy" id="2018667"/>
    <lineage>
        <taxon>Bacteria</taxon>
        <taxon>Bacillati</taxon>
        <taxon>Bacillota</taxon>
        <taxon>Clostridia</taxon>
        <taxon>Peptostreptococcales</taxon>
        <taxon>Thermotaleaceae</taxon>
        <taxon>Marinisporobacter</taxon>
    </lineage>
</organism>
<accession>A0A4R2L8Y5</accession>
<keyword evidence="2" id="KW-0812">Transmembrane</keyword>
<name>A0A4R2L8Y5_9FIRM</name>
<evidence type="ECO:0000313" key="3">
    <source>
        <dbReference type="EMBL" id="TCO79188.1"/>
    </source>
</evidence>
<keyword evidence="2" id="KW-1133">Transmembrane helix</keyword>
<evidence type="ECO:0000256" key="2">
    <source>
        <dbReference type="SAM" id="Phobius"/>
    </source>
</evidence>
<feature type="region of interest" description="Disordered" evidence="1">
    <location>
        <begin position="112"/>
        <end position="134"/>
    </location>
</feature>
<dbReference type="OrthoDB" id="1634070at2"/>
<keyword evidence="2" id="KW-0472">Membrane</keyword>
<comment type="caution">
    <text evidence="3">The sequence shown here is derived from an EMBL/GenBank/DDBJ whole genome shotgun (WGS) entry which is preliminary data.</text>
</comment>
<evidence type="ECO:0000256" key="1">
    <source>
        <dbReference type="SAM" id="MobiDB-lite"/>
    </source>
</evidence>
<feature type="transmembrane region" description="Helical" evidence="2">
    <location>
        <begin position="21"/>
        <end position="45"/>
    </location>
</feature>
<keyword evidence="4" id="KW-1185">Reference proteome</keyword>
<dbReference type="Proteomes" id="UP000294919">
    <property type="component" value="Unassembled WGS sequence"/>
</dbReference>
<dbReference type="RefSeq" id="WP_132242961.1">
    <property type="nucleotide sequence ID" value="NZ_SLWV01000003.1"/>
</dbReference>
<dbReference type="AlphaFoldDB" id="A0A4R2L8Y5"/>